<dbReference type="GO" id="GO:0003677">
    <property type="term" value="F:DNA binding"/>
    <property type="evidence" value="ECO:0007669"/>
    <property type="project" value="InterPro"/>
</dbReference>
<organism evidence="3 4">
    <name type="scientific">Oncorhynchus tshawytscha</name>
    <name type="common">Chinook salmon</name>
    <name type="synonym">Salmo tshawytscha</name>
    <dbReference type="NCBI Taxonomy" id="74940"/>
    <lineage>
        <taxon>Eukaryota</taxon>
        <taxon>Metazoa</taxon>
        <taxon>Chordata</taxon>
        <taxon>Craniata</taxon>
        <taxon>Vertebrata</taxon>
        <taxon>Euteleostomi</taxon>
        <taxon>Actinopterygii</taxon>
        <taxon>Neopterygii</taxon>
        <taxon>Teleostei</taxon>
        <taxon>Protacanthopterygii</taxon>
        <taxon>Salmoniformes</taxon>
        <taxon>Salmonidae</taxon>
        <taxon>Salmoninae</taxon>
        <taxon>Oncorhynchus</taxon>
    </lineage>
</organism>
<dbReference type="AlphaFoldDB" id="A0AAZ3RKZ5"/>
<feature type="domain" description="Transposase Tc1-like" evidence="1">
    <location>
        <begin position="70"/>
        <end position="128"/>
    </location>
</feature>
<dbReference type="InterPro" id="IPR002492">
    <property type="entry name" value="Transposase_Tc1-like"/>
</dbReference>
<dbReference type="Ensembl" id="ENSOTST00005145916.1">
    <property type="protein sequence ID" value="ENSOTSP00005142056.1"/>
    <property type="gene ID" value="ENSOTSG00005076518.1"/>
</dbReference>
<proteinExistence type="predicted"/>
<protein>
    <recommendedName>
        <fullName evidence="5">Transposase Tc1-like domain-containing protein</fullName>
    </recommendedName>
</protein>
<feature type="domain" description="Sleeping Beauty transposase HTH" evidence="2">
    <location>
        <begin position="1"/>
        <end position="53"/>
    </location>
</feature>
<dbReference type="SUPFAM" id="SSF46689">
    <property type="entry name" value="Homeodomain-like"/>
    <property type="match status" value="1"/>
</dbReference>
<dbReference type="InterPro" id="IPR036388">
    <property type="entry name" value="WH-like_DNA-bd_sf"/>
</dbReference>
<dbReference type="Pfam" id="PF25787">
    <property type="entry name" value="HTH_SB"/>
    <property type="match status" value="1"/>
</dbReference>
<dbReference type="Gene3D" id="1.10.10.10">
    <property type="entry name" value="Winged helix-like DNA-binding domain superfamily/Winged helix DNA-binding domain"/>
    <property type="match status" value="1"/>
</dbReference>
<sequence length="150" mass="17218">MGKSKEISQDLRKIIVDLRKSGSSMGAISKRLKVPCSSVQTIVRKYKHHGTTQPSYRSGRRCVLSPRDERTLVRKVQINPRTAKDLVKMLEETGTKVSISTVKRVLYQHNLKGRSARKKPPLQNRHKSQNTVCNCTWRQSLYFLEKCPLV</sequence>
<dbReference type="Pfam" id="PF01498">
    <property type="entry name" value="HTH_Tnp_Tc3_2"/>
    <property type="match status" value="1"/>
</dbReference>
<keyword evidence="4" id="KW-1185">Reference proteome</keyword>
<evidence type="ECO:0000259" key="1">
    <source>
        <dbReference type="Pfam" id="PF01498"/>
    </source>
</evidence>
<evidence type="ECO:0008006" key="5">
    <source>
        <dbReference type="Google" id="ProtNLM"/>
    </source>
</evidence>
<dbReference type="Proteomes" id="UP000694402">
    <property type="component" value="Unassembled WGS sequence"/>
</dbReference>
<reference evidence="4" key="1">
    <citation type="journal article" date="2018" name="PLoS ONE">
        <title>Chinook salmon (Oncorhynchus tshawytscha) genome and transcriptome.</title>
        <authorList>
            <person name="Christensen K.A."/>
            <person name="Leong J.S."/>
            <person name="Sakhrani D."/>
            <person name="Biagi C.A."/>
            <person name="Minkley D.R."/>
            <person name="Withler R.E."/>
            <person name="Rondeau E.B."/>
            <person name="Koop B.F."/>
            <person name="Devlin R.H."/>
        </authorList>
    </citation>
    <scope>NUCLEOTIDE SEQUENCE [LARGE SCALE GENOMIC DNA]</scope>
</reference>
<dbReference type="GO" id="GO:0006313">
    <property type="term" value="P:DNA transposition"/>
    <property type="evidence" value="ECO:0007669"/>
    <property type="project" value="InterPro"/>
</dbReference>
<dbReference type="GO" id="GO:0015074">
    <property type="term" value="P:DNA integration"/>
    <property type="evidence" value="ECO:0007669"/>
    <property type="project" value="InterPro"/>
</dbReference>
<reference evidence="3" key="2">
    <citation type="submission" date="2025-08" db="UniProtKB">
        <authorList>
            <consortium name="Ensembl"/>
        </authorList>
    </citation>
    <scope>IDENTIFICATION</scope>
</reference>
<dbReference type="InterPro" id="IPR009057">
    <property type="entry name" value="Homeodomain-like_sf"/>
</dbReference>
<dbReference type="GeneTree" id="ENSGT01120000272333"/>
<evidence type="ECO:0000313" key="3">
    <source>
        <dbReference type="Ensembl" id="ENSOTSP00005142056.1"/>
    </source>
</evidence>
<evidence type="ECO:0000313" key="4">
    <source>
        <dbReference type="Proteomes" id="UP000694402"/>
    </source>
</evidence>
<evidence type="ECO:0000259" key="2">
    <source>
        <dbReference type="Pfam" id="PF25787"/>
    </source>
</evidence>
<name>A0AAZ3RKZ5_ONCTS</name>
<reference evidence="3" key="3">
    <citation type="submission" date="2025-09" db="UniProtKB">
        <authorList>
            <consortium name="Ensembl"/>
        </authorList>
    </citation>
    <scope>IDENTIFICATION</scope>
</reference>
<accession>A0AAZ3RKZ5</accession>
<dbReference type="InterPro" id="IPR057667">
    <property type="entry name" value="HTH_SB"/>
</dbReference>